<dbReference type="Pfam" id="PF00270">
    <property type="entry name" value="DEAD"/>
    <property type="match status" value="1"/>
</dbReference>
<dbReference type="GO" id="GO:0004525">
    <property type="term" value="F:ribonuclease III activity"/>
    <property type="evidence" value="ECO:0007669"/>
    <property type="project" value="InterPro"/>
</dbReference>
<dbReference type="Proteomes" id="UP000009022">
    <property type="component" value="Unassembled WGS sequence"/>
</dbReference>
<dbReference type="CTD" id="6749013"/>
<keyword evidence="6" id="KW-0547">Nucleotide-binding</keyword>
<dbReference type="GO" id="GO:0046872">
    <property type="term" value="F:metal ion binding"/>
    <property type="evidence" value="ECO:0007669"/>
    <property type="project" value="UniProtKB-KW"/>
</dbReference>
<dbReference type="PROSITE" id="PS50821">
    <property type="entry name" value="PAZ"/>
    <property type="match status" value="1"/>
</dbReference>
<feature type="domain" description="RNase III" evidence="15">
    <location>
        <begin position="1035"/>
        <end position="1174"/>
    </location>
</feature>
<evidence type="ECO:0000256" key="14">
    <source>
        <dbReference type="PROSITE-ProRule" id="PRU00657"/>
    </source>
</evidence>
<dbReference type="PROSITE" id="PS51192">
    <property type="entry name" value="HELICASE_ATP_BIND_1"/>
    <property type="match status" value="1"/>
</dbReference>
<dbReference type="SUPFAM" id="SSF69065">
    <property type="entry name" value="RNase III domain-like"/>
    <property type="match status" value="2"/>
</dbReference>
<feature type="domain" description="Helicase ATP-binding" evidence="17">
    <location>
        <begin position="62"/>
        <end position="239"/>
    </location>
</feature>
<evidence type="ECO:0000256" key="11">
    <source>
        <dbReference type="ARBA" id="ARBA00022842"/>
    </source>
</evidence>
<dbReference type="Pfam" id="PF02170">
    <property type="entry name" value="PAZ"/>
    <property type="match status" value="1"/>
</dbReference>
<evidence type="ECO:0000313" key="21">
    <source>
        <dbReference type="Proteomes" id="UP000009022"/>
    </source>
</evidence>
<dbReference type="PROSITE" id="PS50142">
    <property type="entry name" value="RNASE_3_2"/>
    <property type="match status" value="2"/>
</dbReference>
<dbReference type="Pfam" id="PF00636">
    <property type="entry name" value="Ribonuclease_3"/>
    <property type="match status" value="2"/>
</dbReference>
<dbReference type="RefSeq" id="XP_002107798.1">
    <property type="nucleotide sequence ID" value="XM_002107762.1"/>
</dbReference>
<dbReference type="InterPro" id="IPR011545">
    <property type="entry name" value="DEAD/DEAH_box_helicase_dom"/>
</dbReference>
<evidence type="ECO:0000256" key="3">
    <source>
        <dbReference type="ARBA" id="ARBA00022722"/>
    </source>
</evidence>
<evidence type="ECO:0000259" key="19">
    <source>
        <dbReference type="PROSITE" id="PS51327"/>
    </source>
</evidence>
<evidence type="ECO:0000256" key="12">
    <source>
        <dbReference type="ARBA" id="ARBA00023211"/>
    </source>
</evidence>
<keyword evidence="9" id="KW-0347">Helicase</keyword>
<dbReference type="InterPro" id="IPR036085">
    <property type="entry name" value="PAZ_dom_sf"/>
</dbReference>
<feature type="domain" description="PAZ" evidence="16">
    <location>
        <begin position="850"/>
        <end position="974"/>
    </location>
</feature>
<keyword evidence="21" id="KW-1185">Reference proteome</keyword>
<dbReference type="PANTHER" id="PTHR14950">
    <property type="entry name" value="DICER-RELATED"/>
    <property type="match status" value="1"/>
</dbReference>
<dbReference type="SMART" id="SM00490">
    <property type="entry name" value="HELICc"/>
    <property type="match status" value="1"/>
</dbReference>
<dbReference type="SMART" id="SM00487">
    <property type="entry name" value="DEXDc"/>
    <property type="match status" value="1"/>
</dbReference>
<evidence type="ECO:0000256" key="2">
    <source>
        <dbReference type="ARBA" id="ARBA00001946"/>
    </source>
</evidence>
<dbReference type="GO" id="GO:0005524">
    <property type="term" value="F:ATP binding"/>
    <property type="evidence" value="ECO:0007669"/>
    <property type="project" value="UniProtKB-KW"/>
</dbReference>
<keyword evidence="7" id="KW-0255">Endonuclease</keyword>
<dbReference type="PROSITE" id="PS51194">
    <property type="entry name" value="HELICASE_CTER"/>
    <property type="match status" value="1"/>
</dbReference>
<dbReference type="PROSITE" id="PS00517">
    <property type="entry name" value="RNASE_3_1"/>
    <property type="match status" value="1"/>
</dbReference>
<dbReference type="InterPro" id="IPR001650">
    <property type="entry name" value="Helicase_C-like"/>
</dbReference>
<evidence type="ECO:0000256" key="4">
    <source>
        <dbReference type="ARBA" id="ARBA00022723"/>
    </source>
</evidence>
<dbReference type="GO" id="GO:0005737">
    <property type="term" value="C:cytoplasm"/>
    <property type="evidence" value="ECO:0000318"/>
    <property type="project" value="GO_Central"/>
</dbReference>
<dbReference type="EMBL" id="DS985241">
    <property type="protein sequence ID" value="EDV28596.1"/>
    <property type="molecule type" value="Genomic_DNA"/>
</dbReference>
<keyword evidence="4" id="KW-0479">Metal-binding</keyword>
<dbReference type="CDD" id="cd18034">
    <property type="entry name" value="DEXHc_dicer"/>
    <property type="match status" value="1"/>
</dbReference>
<dbReference type="InterPro" id="IPR036389">
    <property type="entry name" value="RNase_III_sf"/>
</dbReference>
<feature type="domain" description="Dicer dsRNA-binding fold" evidence="19">
    <location>
        <begin position="598"/>
        <end position="692"/>
    </location>
</feature>
<dbReference type="SMART" id="SM00949">
    <property type="entry name" value="PAZ"/>
    <property type="match status" value="1"/>
</dbReference>
<evidence type="ECO:0000256" key="7">
    <source>
        <dbReference type="ARBA" id="ARBA00022759"/>
    </source>
</evidence>
<comment type="cofactor">
    <cofactor evidence="1">
        <name>Mn(2+)</name>
        <dbReference type="ChEBI" id="CHEBI:29035"/>
    </cofactor>
</comment>
<comment type="cofactor">
    <cofactor evidence="2">
        <name>Mg(2+)</name>
        <dbReference type="ChEBI" id="CHEBI:18420"/>
    </cofactor>
</comment>
<accession>B3RKG6</accession>
<keyword evidence="3" id="KW-0540">Nuclease</keyword>
<dbReference type="InterPro" id="IPR005034">
    <property type="entry name" value="Dicer_dimerisation"/>
</dbReference>
<dbReference type="Pfam" id="PF03368">
    <property type="entry name" value="Dicer_dimer"/>
    <property type="match status" value="1"/>
</dbReference>
<dbReference type="InterPro" id="IPR000999">
    <property type="entry name" value="RNase_III_dom"/>
</dbReference>
<dbReference type="Gene3D" id="3.30.160.380">
    <property type="entry name" value="Dicer dimerisation domain"/>
    <property type="match status" value="1"/>
</dbReference>
<organism evidence="20 21">
    <name type="scientific">Trichoplax adhaerens</name>
    <name type="common">Trichoplax reptans</name>
    <dbReference type="NCBI Taxonomy" id="10228"/>
    <lineage>
        <taxon>Eukaryota</taxon>
        <taxon>Metazoa</taxon>
        <taxon>Placozoa</taxon>
        <taxon>Uniplacotomia</taxon>
        <taxon>Trichoplacea</taxon>
        <taxon>Trichoplacidae</taxon>
        <taxon>Trichoplax</taxon>
    </lineage>
</organism>
<keyword evidence="10" id="KW-0067">ATP-binding</keyword>
<protein>
    <submittedName>
        <fullName evidence="20">Uncharacterized protein</fullName>
    </submittedName>
</protein>
<dbReference type="HOGENOM" id="CLU_000907_4_4_1"/>
<evidence type="ECO:0000259" key="18">
    <source>
        <dbReference type="PROSITE" id="PS51194"/>
    </source>
</evidence>
<evidence type="ECO:0000259" key="16">
    <source>
        <dbReference type="PROSITE" id="PS50821"/>
    </source>
</evidence>
<dbReference type="InterPro" id="IPR027417">
    <property type="entry name" value="P-loop_NTPase"/>
</dbReference>
<dbReference type="CDD" id="cd00593">
    <property type="entry name" value="RIBOc"/>
    <property type="match status" value="1"/>
</dbReference>
<keyword evidence="12" id="KW-0464">Manganese</keyword>
<evidence type="ECO:0000256" key="13">
    <source>
        <dbReference type="ARBA" id="ARBA00035116"/>
    </source>
</evidence>
<dbReference type="STRING" id="10228.B3RKG6"/>
<evidence type="ECO:0000259" key="15">
    <source>
        <dbReference type="PROSITE" id="PS50142"/>
    </source>
</evidence>
<keyword evidence="11" id="KW-0460">Magnesium</keyword>
<evidence type="ECO:0000256" key="8">
    <source>
        <dbReference type="ARBA" id="ARBA00022801"/>
    </source>
</evidence>
<dbReference type="InterPro" id="IPR003100">
    <property type="entry name" value="PAZ_dom"/>
</dbReference>
<name>B3RKG6_TRIAD</name>
<dbReference type="KEGG" id="tad:TRIADDRAFT_51673"/>
<evidence type="ECO:0000256" key="5">
    <source>
        <dbReference type="ARBA" id="ARBA00022737"/>
    </source>
</evidence>
<keyword evidence="8" id="KW-0378">Hydrolase</keyword>
<dbReference type="Gene3D" id="3.40.50.300">
    <property type="entry name" value="P-loop containing nucleotide triphosphate hydrolases"/>
    <property type="match status" value="2"/>
</dbReference>
<reference evidence="20 21" key="1">
    <citation type="journal article" date="2008" name="Nature">
        <title>The Trichoplax genome and the nature of placozoans.</title>
        <authorList>
            <person name="Srivastava M."/>
            <person name="Begovic E."/>
            <person name="Chapman J."/>
            <person name="Putnam N.H."/>
            <person name="Hellsten U."/>
            <person name="Kawashima T."/>
            <person name="Kuo A."/>
            <person name="Mitros T."/>
            <person name="Salamov A."/>
            <person name="Carpenter M.L."/>
            <person name="Signorovitch A.Y."/>
            <person name="Moreno M.A."/>
            <person name="Kamm K."/>
            <person name="Grimwood J."/>
            <person name="Schmutz J."/>
            <person name="Shapiro H."/>
            <person name="Grigoriev I.V."/>
            <person name="Buss L.W."/>
            <person name="Schierwater B."/>
            <person name="Dellaporta S.L."/>
            <person name="Rokhsar D.S."/>
        </authorList>
    </citation>
    <scope>NUCLEOTIDE SEQUENCE [LARGE SCALE GENOMIC DNA]</scope>
    <source>
        <strain evidence="20 21">Grell-BS-1999</strain>
    </source>
</reference>
<evidence type="ECO:0000259" key="17">
    <source>
        <dbReference type="PROSITE" id="PS51192"/>
    </source>
</evidence>
<dbReference type="GO" id="GO:0006396">
    <property type="term" value="P:RNA processing"/>
    <property type="evidence" value="ECO:0007669"/>
    <property type="project" value="InterPro"/>
</dbReference>
<dbReference type="PhylomeDB" id="B3RKG6"/>
<dbReference type="FunCoup" id="B3RKG6">
    <property type="interactions" value="1152"/>
</dbReference>
<dbReference type="SUPFAM" id="SSF101690">
    <property type="entry name" value="PAZ domain"/>
    <property type="match status" value="1"/>
</dbReference>
<dbReference type="InterPro" id="IPR038248">
    <property type="entry name" value="Dicer_dimer_sf"/>
</dbReference>
<sequence>MAIDDRLLNGVQYYHRADKQTWSCHYLALSSAKVCTSVTQLIFQELNTSRMKLSPRKYQLDLAVIAQERNTIVYLETGSGKTLIAVLVIRQLYRELSKSLQAGGKRAIFLVNTVPLVHQQAKFIADQTSFCVGKLFGKCNSDKRRSNWKDFFDKNNVIVGTPQTLLRLLELNIVNMQMINLIVFDECHHATKHHPYSRIMDAVKALEEQGRPKILGLTACIFKGECKPSKVPQRLAELEEKLSSTIAIPGYLTYIDKNKTPPTEYVIDYETTETSIFEQVEALSDCSFLLKGFDAMYSNSFESKAQREQQSTSLQLVLTAFDEAILTVNTFGLRIFPLVAESIVKCIRKELRMFRGKDGIDYKLSASNSWFRPVIRILEAKLSTKIDESHPCYTCSHFAKLLDVLTTFKEQDTGIIFVDRRVTAFVLHELLVRISHTDPNLAHLNVGCVIGRSSIKSQLLGQAQMSRYEQEEVMNRFRRHKYNLLVATNVLEEGVDVSECNVVIRFDRVNHFSSYLQSRGRARADDSSYVLMINRENLDAFMEEYNSWHSVEKFLRSSPELLNTIVSGISKSLFSNDNSTTDASTISSKFVVETTGAEVNLFSAISVLLRYSQSMINGKSPEFEYETNDDRTRAKIKLIFSNPPEKTTIEGPMMQSKKIAKKASALEACKFLHEVGEITDNLEPNVGKYHQSIDKSQYKQFPIKFPDNLSMPIEDGDNFYLHMIKIELKNSTIESIDTVSCSSDFGLICKTKLHEIEPTYLQTSCGDILFSLQSLAVPMHYSCDELSLISKFVEYLFTNITPCSTITDLIYDPTNSYAKYMIVPLNYAKSSRSMYSINFELMATLLKPRKYWPFASNLGDGCKNVNDLLIVKNYGHWVTNQVDVYALRNICYDLSPLSRFPTDKRLTYKAYYHRKYHTRIENSNQPLFAVKTLHRFPVALVHENCISPCNNTTESKKSNSGFVHLVPELCLVHPFSASMWMLSQFLPLTLYKIEKNCLAYEMIDYIQCASILKKVTEPRRKKLLLRETTNLVDRITQSLTLPIAEEQCNFNKIKYIGKVFIKLVLAVNLYQTCPDDNSYALTMKRRQQSSEFYLFNLAAKTNIPSYIISKPFNQLKCWIPPGFTFSIRCKDDSSSDSALAERTIIESITDNFLSVKSIAECISAIVGALLFPDNETEGLNFLKWLGFAIEPFSSISNGFDVWNEKITHMIEESNSQSWLEKLHKFEENLGYKFINIDYLILAFTHSSSEFGDSFNYEKLEFVGDSILNYLVIKYLFLATDQDITRSKFFYGIAISNEVYGLLSYAYNFHHLFYQSPFVKEMILGFEKKTADLLEGGSIPRNGNKHDWVYTIFSKSIDDDFSIPKELADVFESLAAAIYFDSGQNLSTVWNIYSNLLKPFLDKLLKDNQKNFQELNGED</sequence>
<dbReference type="PROSITE" id="PS51327">
    <property type="entry name" value="DICER_DSRBF"/>
    <property type="match status" value="1"/>
</dbReference>
<dbReference type="GO" id="GO:0003723">
    <property type="term" value="F:RNA binding"/>
    <property type="evidence" value="ECO:0007669"/>
    <property type="project" value="UniProtKB-UniRule"/>
</dbReference>
<evidence type="ECO:0000313" key="20">
    <source>
        <dbReference type="EMBL" id="EDV28596.1"/>
    </source>
</evidence>
<dbReference type="GO" id="GO:0004386">
    <property type="term" value="F:helicase activity"/>
    <property type="evidence" value="ECO:0007669"/>
    <property type="project" value="UniProtKB-KW"/>
</dbReference>
<dbReference type="Gene3D" id="1.10.1520.10">
    <property type="entry name" value="Ribonuclease III domain"/>
    <property type="match status" value="2"/>
</dbReference>
<dbReference type="OMA" id="HENCISP"/>
<dbReference type="InterPro" id="IPR014001">
    <property type="entry name" value="Helicase_ATP-bd"/>
</dbReference>
<evidence type="ECO:0000256" key="1">
    <source>
        <dbReference type="ARBA" id="ARBA00001936"/>
    </source>
</evidence>
<dbReference type="FunFam" id="3.40.50.300:FF:000628">
    <property type="entry name" value="Endoribonuclease Dicer"/>
    <property type="match status" value="1"/>
</dbReference>
<keyword evidence="5" id="KW-0677">Repeat</keyword>
<dbReference type="eggNOG" id="KOG0701">
    <property type="taxonomic scope" value="Eukaryota"/>
</dbReference>
<evidence type="ECO:0000256" key="6">
    <source>
        <dbReference type="ARBA" id="ARBA00022741"/>
    </source>
</evidence>
<dbReference type="PANTHER" id="PTHR14950:SF37">
    <property type="entry name" value="ENDORIBONUCLEASE DICER"/>
    <property type="match status" value="1"/>
</dbReference>
<dbReference type="Gene3D" id="2.170.260.10">
    <property type="entry name" value="paz domain"/>
    <property type="match status" value="1"/>
</dbReference>
<dbReference type="Pfam" id="PF00271">
    <property type="entry name" value="Helicase_C"/>
    <property type="match status" value="1"/>
</dbReference>
<keyword evidence="14" id="KW-0694">RNA-binding</keyword>
<dbReference type="GeneID" id="6749013"/>
<gene>
    <name evidence="20" type="ORF">TRIADDRAFT_51673</name>
</gene>
<dbReference type="SUPFAM" id="SSF52540">
    <property type="entry name" value="P-loop containing nucleoside triphosphate hydrolases"/>
    <property type="match status" value="1"/>
</dbReference>
<dbReference type="SMART" id="SM00535">
    <property type="entry name" value="RIBOc"/>
    <property type="match status" value="1"/>
</dbReference>
<feature type="domain" description="Helicase C-terminal" evidence="18">
    <location>
        <begin position="400"/>
        <end position="577"/>
    </location>
</feature>
<dbReference type="InParanoid" id="B3RKG6"/>
<dbReference type="OrthoDB" id="2392202at2759"/>
<proteinExistence type="inferred from homology"/>
<evidence type="ECO:0000256" key="9">
    <source>
        <dbReference type="ARBA" id="ARBA00022806"/>
    </source>
</evidence>
<comment type="similarity">
    <text evidence="13 14">Belongs to the helicase family. Dicer subfamily.</text>
</comment>
<evidence type="ECO:0000256" key="10">
    <source>
        <dbReference type="ARBA" id="ARBA00022840"/>
    </source>
</evidence>
<feature type="domain" description="RNase III" evidence="15">
    <location>
        <begin position="1222"/>
        <end position="1382"/>
    </location>
</feature>